<evidence type="ECO:0000256" key="6">
    <source>
        <dbReference type="ARBA" id="ARBA00023134"/>
    </source>
</evidence>
<keyword evidence="10" id="KW-1185">Reference proteome</keyword>
<accession>A0ABY8R6B7</accession>
<proteinExistence type="predicted"/>
<reference evidence="9 10" key="1">
    <citation type="submission" date="2023-04" db="EMBL/GenBank/DDBJ databases">
        <title>Bacteria Genome Submission.</title>
        <authorList>
            <person name="Isaac P."/>
        </authorList>
    </citation>
    <scope>NUCLEOTIDE SEQUENCE [LARGE SCALE GENOMIC DNA]</scope>
    <source>
        <strain evidence="9 10">SampleS7P1</strain>
    </source>
</reference>
<feature type="domain" description="MobA-like NTP transferase" evidence="8">
    <location>
        <begin position="7"/>
        <end position="130"/>
    </location>
</feature>
<dbReference type="InterPro" id="IPR013482">
    <property type="entry name" value="Molybde_CF_guanTrfase"/>
</dbReference>
<evidence type="ECO:0000256" key="2">
    <source>
        <dbReference type="ARBA" id="ARBA00022679"/>
    </source>
</evidence>
<evidence type="ECO:0000256" key="4">
    <source>
        <dbReference type="ARBA" id="ARBA00022741"/>
    </source>
</evidence>
<dbReference type="EC" id="2.7.7.77" evidence="9"/>
<evidence type="ECO:0000256" key="5">
    <source>
        <dbReference type="ARBA" id="ARBA00022842"/>
    </source>
</evidence>
<keyword evidence="4" id="KW-0547">Nucleotide-binding</keyword>
<evidence type="ECO:0000313" key="10">
    <source>
        <dbReference type="Proteomes" id="UP001239169"/>
    </source>
</evidence>
<dbReference type="Gene3D" id="3.90.550.10">
    <property type="entry name" value="Spore Coat Polysaccharide Biosynthesis Protein SpsA, Chain A"/>
    <property type="match status" value="1"/>
</dbReference>
<evidence type="ECO:0000256" key="1">
    <source>
        <dbReference type="ARBA" id="ARBA00022490"/>
    </source>
</evidence>
<keyword evidence="9" id="KW-0548">Nucleotidyltransferase</keyword>
<dbReference type="GO" id="GO:0061603">
    <property type="term" value="F:molybdenum cofactor guanylyltransferase activity"/>
    <property type="evidence" value="ECO:0007669"/>
    <property type="project" value="UniProtKB-EC"/>
</dbReference>
<keyword evidence="7" id="KW-0501">Molybdenum cofactor biosynthesis</keyword>
<dbReference type="CDD" id="cd02503">
    <property type="entry name" value="MobA"/>
    <property type="match status" value="1"/>
</dbReference>
<dbReference type="Pfam" id="PF12804">
    <property type="entry name" value="NTP_transf_3"/>
    <property type="match status" value="1"/>
</dbReference>
<keyword evidence="5" id="KW-0460">Magnesium</keyword>
<evidence type="ECO:0000313" key="9">
    <source>
        <dbReference type="EMBL" id="WGX77075.1"/>
    </source>
</evidence>
<evidence type="ECO:0000256" key="7">
    <source>
        <dbReference type="ARBA" id="ARBA00023150"/>
    </source>
</evidence>
<sequence>MSVCKSAVILAGGKSSRMKFDKQFLVIDEKRLIYDLANKLENHFNEIIIVTNKPEFYDDCSYKVVVDEIKECGPLSGIHIGLKSASSEYVYFLACDMPNIDNNYIKFLKENISILYDVYITKLDKFEEPFHGVYKKLI</sequence>
<dbReference type="InterPro" id="IPR025877">
    <property type="entry name" value="MobA-like_NTP_Trfase"/>
</dbReference>
<protein>
    <submittedName>
        <fullName evidence="9">Molybdenum cofactor guanylyltransferase</fullName>
        <ecNumber evidence="9">2.7.7.77</ecNumber>
    </submittedName>
</protein>
<dbReference type="SUPFAM" id="SSF53448">
    <property type="entry name" value="Nucleotide-diphospho-sugar transferases"/>
    <property type="match status" value="1"/>
</dbReference>
<name>A0ABY8R6B7_PARBF</name>
<dbReference type="Proteomes" id="UP001239169">
    <property type="component" value="Chromosome"/>
</dbReference>
<dbReference type="InterPro" id="IPR029044">
    <property type="entry name" value="Nucleotide-diphossugar_trans"/>
</dbReference>
<dbReference type="PANTHER" id="PTHR19136">
    <property type="entry name" value="MOLYBDENUM COFACTOR GUANYLYLTRANSFERASE"/>
    <property type="match status" value="1"/>
</dbReference>
<keyword evidence="1" id="KW-0963">Cytoplasm</keyword>
<keyword evidence="6" id="KW-0342">GTP-binding</keyword>
<dbReference type="EMBL" id="CP124685">
    <property type="protein sequence ID" value="WGX77075.1"/>
    <property type="molecule type" value="Genomic_DNA"/>
</dbReference>
<keyword evidence="3" id="KW-0479">Metal-binding</keyword>
<keyword evidence="2 9" id="KW-0808">Transferase</keyword>
<evidence type="ECO:0000259" key="8">
    <source>
        <dbReference type="Pfam" id="PF12804"/>
    </source>
</evidence>
<organism evidence="9 10">
    <name type="scientific">Paraclostridium bifermentans</name>
    <name type="common">Clostridium bifermentans</name>
    <dbReference type="NCBI Taxonomy" id="1490"/>
    <lineage>
        <taxon>Bacteria</taxon>
        <taxon>Bacillati</taxon>
        <taxon>Bacillota</taxon>
        <taxon>Clostridia</taxon>
        <taxon>Peptostreptococcales</taxon>
        <taxon>Peptostreptococcaceae</taxon>
        <taxon>Paraclostridium</taxon>
    </lineage>
</organism>
<evidence type="ECO:0000256" key="3">
    <source>
        <dbReference type="ARBA" id="ARBA00022723"/>
    </source>
</evidence>
<dbReference type="PANTHER" id="PTHR19136:SF81">
    <property type="entry name" value="MOLYBDENUM COFACTOR GUANYLYLTRANSFERASE"/>
    <property type="match status" value="1"/>
</dbReference>
<gene>
    <name evidence="9" type="ORF">QJS64_08885</name>
</gene>